<evidence type="ECO:0000313" key="5">
    <source>
        <dbReference type="Ensembl" id="ENSVKKP00000008906.1"/>
    </source>
</evidence>
<dbReference type="InterPro" id="IPR007110">
    <property type="entry name" value="Ig-like_dom"/>
</dbReference>
<dbReference type="GO" id="GO:0005576">
    <property type="term" value="C:extracellular region"/>
    <property type="evidence" value="ECO:0007669"/>
    <property type="project" value="UniProtKB-ARBA"/>
</dbReference>
<proteinExistence type="predicted"/>
<dbReference type="GO" id="GO:0019814">
    <property type="term" value="C:immunoglobulin complex"/>
    <property type="evidence" value="ECO:0007669"/>
    <property type="project" value="UniProtKB-KW"/>
</dbReference>
<dbReference type="Pfam" id="PF07686">
    <property type="entry name" value="V-set"/>
    <property type="match status" value="1"/>
</dbReference>
<reference evidence="5" key="1">
    <citation type="submission" date="2025-08" db="UniProtKB">
        <authorList>
            <consortium name="Ensembl"/>
        </authorList>
    </citation>
    <scope>IDENTIFICATION</scope>
</reference>
<name>A0A8D2J7W8_VARKO</name>
<protein>
    <recommendedName>
        <fullName evidence="4">Ig-like domain-containing protein</fullName>
    </recommendedName>
</protein>
<dbReference type="InterPro" id="IPR003599">
    <property type="entry name" value="Ig_sub"/>
</dbReference>
<dbReference type="Gene3D" id="2.60.40.10">
    <property type="entry name" value="Immunoglobulins"/>
    <property type="match status" value="1"/>
</dbReference>
<accession>A0A8D2J7W8</accession>
<dbReference type="PANTHER" id="PTHR23266">
    <property type="entry name" value="IMMUNOGLOBULIN HEAVY CHAIN"/>
    <property type="match status" value="1"/>
</dbReference>
<dbReference type="FunFam" id="2.60.40.10:FF:002198">
    <property type="entry name" value="Immunoglobulin heavy variable 5-2"/>
    <property type="match status" value="1"/>
</dbReference>
<dbReference type="PROSITE" id="PS50835">
    <property type="entry name" value="IG_LIKE"/>
    <property type="match status" value="1"/>
</dbReference>
<dbReference type="InterPro" id="IPR013106">
    <property type="entry name" value="Ig_V-set"/>
</dbReference>
<dbReference type="SMART" id="SM00406">
    <property type="entry name" value="IGv"/>
    <property type="match status" value="1"/>
</dbReference>
<dbReference type="InterPro" id="IPR050199">
    <property type="entry name" value="IgHV"/>
</dbReference>
<evidence type="ECO:0000313" key="6">
    <source>
        <dbReference type="Proteomes" id="UP000694545"/>
    </source>
</evidence>
<dbReference type="Proteomes" id="UP000694545">
    <property type="component" value="Unplaced"/>
</dbReference>
<evidence type="ECO:0000259" key="4">
    <source>
        <dbReference type="PROSITE" id="PS50835"/>
    </source>
</evidence>
<keyword evidence="1" id="KW-0391">Immunity</keyword>
<dbReference type="SUPFAM" id="SSF48726">
    <property type="entry name" value="Immunoglobulin"/>
    <property type="match status" value="1"/>
</dbReference>
<organism evidence="5 6">
    <name type="scientific">Varanus komodoensis</name>
    <name type="common">Komodo dragon</name>
    <dbReference type="NCBI Taxonomy" id="61221"/>
    <lineage>
        <taxon>Eukaryota</taxon>
        <taxon>Metazoa</taxon>
        <taxon>Chordata</taxon>
        <taxon>Craniata</taxon>
        <taxon>Vertebrata</taxon>
        <taxon>Euteleostomi</taxon>
        <taxon>Lepidosauria</taxon>
        <taxon>Squamata</taxon>
        <taxon>Bifurcata</taxon>
        <taxon>Unidentata</taxon>
        <taxon>Episquamata</taxon>
        <taxon>Toxicofera</taxon>
        <taxon>Anguimorpha</taxon>
        <taxon>Paleoanguimorpha</taxon>
        <taxon>Varanoidea</taxon>
        <taxon>Varanidae</taxon>
        <taxon>Varanus</taxon>
    </lineage>
</organism>
<reference evidence="5" key="2">
    <citation type="submission" date="2025-09" db="UniProtKB">
        <authorList>
            <consortium name="Ensembl"/>
        </authorList>
    </citation>
    <scope>IDENTIFICATION</scope>
</reference>
<dbReference type="GO" id="GO:0002250">
    <property type="term" value="P:adaptive immune response"/>
    <property type="evidence" value="ECO:0007669"/>
    <property type="project" value="UniProtKB-KW"/>
</dbReference>
<keyword evidence="2" id="KW-1064">Adaptive immunity</keyword>
<evidence type="ECO:0000256" key="2">
    <source>
        <dbReference type="ARBA" id="ARBA00023130"/>
    </source>
</evidence>
<dbReference type="AlphaFoldDB" id="A0A8D2J7W8"/>
<evidence type="ECO:0000256" key="3">
    <source>
        <dbReference type="ARBA" id="ARBA00043265"/>
    </source>
</evidence>
<keyword evidence="6" id="KW-1185">Reference proteome</keyword>
<dbReference type="OMA" id="HCHICFL"/>
<sequence length="194" mass="21386">THMQISWVFMYPPYHCHICFLPGVQSEVQLVESGGDVKRPGESLRLSCRASGFTFSNSGMSWVRQAPGKGLEWVSAINTDGSSTYYADKVKGRFTISRNNPSNMLYLQMNSLKAEGTGTYFCASGTVRGSECAARQKPCSRVKSKIGAILFACRLIKHYFSFTYWCAHCLQVPKEPLPPGRTFKGIGGEFATAG</sequence>
<feature type="domain" description="Ig-like" evidence="4">
    <location>
        <begin position="22"/>
        <end position="140"/>
    </location>
</feature>
<dbReference type="Ensembl" id="ENSVKKT00000009134.1">
    <property type="protein sequence ID" value="ENSVKKP00000008906.1"/>
    <property type="gene ID" value="ENSVKKG00000006323.1"/>
</dbReference>
<dbReference type="InterPro" id="IPR036179">
    <property type="entry name" value="Ig-like_dom_sf"/>
</dbReference>
<dbReference type="InterPro" id="IPR013783">
    <property type="entry name" value="Ig-like_fold"/>
</dbReference>
<dbReference type="SMART" id="SM00409">
    <property type="entry name" value="IG"/>
    <property type="match status" value="1"/>
</dbReference>
<evidence type="ECO:0000256" key="1">
    <source>
        <dbReference type="ARBA" id="ARBA00022859"/>
    </source>
</evidence>
<keyword evidence="3" id="KW-1280">Immunoglobulin</keyword>